<evidence type="ECO:0000256" key="2">
    <source>
        <dbReference type="SAM" id="Phobius"/>
    </source>
</evidence>
<protein>
    <submittedName>
        <fullName evidence="3">Uncharacterized protein</fullName>
    </submittedName>
</protein>
<feature type="transmembrane region" description="Helical" evidence="2">
    <location>
        <begin position="226"/>
        <end position="245"/>
    </location>
</feature>
<sequence length="450" mass="47264">MPPVAHVAAAVAVSAGDAHLPLSAEPVVAAGAALAFLALAAALGSMIFFVRRGLTQGFTPAVMALVAVNAFALVLQLFEILHVHISPPAQGLFVLRNIWFALSILGLNLLQIEVAAVFQGSLIRLSWLDRRGLARPRIYSNYGIGVYSFIVALCGVGLNIFILLCVRQNVAQRVYRGGKTPTLDTSRADRARAVQVLVLFVLAFELAAFCSFVSSMFFTEDGDGRLLYFGLIEISLALFGLHMTVETIMFEQVVMIFRNGAPKQREQGSGSTDGGEQPEQDAAVAIEDMHETAGERRRRDTLTLIEALAMRSPPPVVGAGAAGPSVAPSAAAAPGNVVRIELPQDAERGTEAPLPPLPPESKLPPKISLATIGSHDDSTRASLAPGSRSSMLKHSSIGSDIASLWNAAWPWASRNSGILSSPAPTSPVAGTAGSAGPSNGGLHVPGTTKE</sequence>
<feature type="region of interest" description="Disordered" evidence="1">
    <location>
        <begin position="415"/>
        <end position="450"/>
    </location>
</feature>
<feature type="transmembrane region" description="Helical" evidence="2">
    <location>
        <begin position="28"/>
        <end position="50"/>
    </location>
</feature>
<feature type="transmembrane region" description="Helical" evidence="2">
    <location>
        <begin position="98"/>
        <end position="118"/>
    </location>
</feature>
<keyword evidence="4" id="KW-1185">Reference proteome</keyword>
<keyword evidence="2" id="KW-0472">Membrane</keyword>
<keyword evidence="2" id="KW-0812">Transmembrane</keyword>
<feature type="transmembrane region" description="Helical" evidence="2">
    <location>
        <begin position="193"/>
        <end position="214"/>
    </location>
</feature>
<evidence type="ECO:0000313" key="4">
    <source>
        <dbReference type="Proteomes" id="UP001527925"/>
    </source>
</evidence>
<feature type="transmembrane region" description="Helical" evidence="2">
    <location>
        <begin position="139"/>
        <end position="164"/>
    </location>
</feature>
<feature type="transmembrane region" description="Helical" evidence="2">
    <location>
        <begin position="57"/>
        <end position="78"/>
    </location>
</feature>
<accession>A0ABR4MVY5</accession>
<reference evidence="3 4" key="1">
    <citation type="submission" date="2023-09" db="EMBL/GenBank/DDBJ databases">
        <title>Pangenome analysis of Batrachochytrium dendrobatidis and related Chytrids.</title>
        <authorList>
            <person name="Yacoub M.N."/>
            <person name="Stajich J.E."/>
            <person name="James T.Y."/>
        </authorList>
    </citation>
    <scope>NUCLEOTIDE SEQUENCE [LARGE SCALE GENOMIC DNA]</scope>
    <source>
        <strain evidence="3 4">JEL0888</strain>
    </source>
</reference>
<keyword evidence="2" id="KW-1133">Transmembrane helix</keyword>
<gene>
    <name evidence="3" type="ORF">HK105_209129</name>
</gene>
<comment type="caution">
    <text evidence="3">The sequence shown here is derived from an EMBL/GenBank/DDBJ whole genome shotgun (WGS) entry which is preliminary data.</text>
</comment>
<dbReference type="Proteomes" id="UP001527925">
    <property type="component" value="Unassembled WGS sequence"/>
</dbReference>
<proteinExistence type="predicted"/>
<evidence type="ECO:0000256" key="1">
    <source>
        <dbReference type="SAM" id="MobiDB-lite"/>
    </source>
</evidence>
<dbReference type="EMBL" id="JADGIZ020000113">
    <property type="protein sequence ID" value="KAL2911401.1"/>
    <property type="molecule type" value="Genomic_DNA"/>
</dbReference>
<evidence type="ECO:0000313" key="3">
    <source>
        <dbReference type="EMBL" id="KAL2911401.1"/>
    </source>
</evidence>
<name>A0ABR4MVY5_9FUNG</name>
<organism evidence="3 4">
    <name type="scientific">Polyrhizophydium stewartii</name>
    <dbReference type="NCBI Taxonomy" id="2732419"/>
    <lineage>
        <taxon>Eukaryota</taxon>
        <taxon>Fungi</taxon>
        <taxon>Fungi incertae sedis</taxon>
        <taxon>Chytridiomycota</taxon>
        <taxon>Chytridiomycota incertae sedis</taxon>
        <taxon>Chytridiomycetes</taxon>
        <taxon>Rhizophydiales</taxon>
        <taxon>Rhizophydiales incertae sedis</taxon>
        <taxon>Polyrhizophydium</taxon>
    </lineage>
</organism>